<dbReference type="EMBL" id="CAMAPF010000069">
    <property type="protein sequence ID" value="CAH9091694.1"/>
    <property type="molecule type" value="Genomic_DNA"/>
</dbReference>
<evidence type="ECO:0008006" key="4">
    <source>
        <dbReference type="Google" id="ProtNLM"/>
    </source>
</evidence>
<organism evidence="2 3">
    <name type="scientific">Cuscuta epithymum</name>
    <dbReference type="NCBI Taxonomy" id="186058"/>
    <lineage>
        <taxon>Eukaryota</taxon>
        <taxon>Viridiplantae</taxon>
        <taxon>Streptophyta</taxon>
        <taxon>Embryophyta</taxon>
        <taxon>Tracheophyta</taxon>
        <taxon>Spermatophyta</taxon>
        <taxon>Magnoliopsida</taxon>
        <taxon>eudicotyledons</taxon>
        <taxon>Gunneridae</taxon>
        <taxon>Pentapetalae</taxon>
        <taxon>asterids</taxon>
        <taxon>lamiids</taxon>
        <taxon>Solanales</taxon>
        <taxon>Convolvulaceae</taxon>
        <taxon>Cuscuteae</taxon>
        <taxon>Cuscuta</taxon>
        <taxon>Cuscuta subgen. Cuscuta</taxon>
    </lineage>
</organism>
<evidence type="ECO:0000313" key="3">
    <source>
        <dbReference type="Proteomes" id="UP001152523"/>
    </source>
</evidence>
<protein>
    <recommendedName>
        <fullName evidence="4">S-protein homolog</fullName>
    </recommendedName>
</protein>
<evidence type="ECO:0000313" key="2">
    <source>
        <dbReference type="EMBL" id="CAH9091694.1"/>
    </source>
</evidence>
<evidence type="ECO:0000256" key="1">
    <source>
        <dbReference type="SAM" id="SignalP"/>
    </source>
</evidence>
<feature type="signal peptide" evidence="1">
    <location>
        <begin position="1"/>
        <end position="21"/>
    </location>
</feature>
<proteinExistence type="predicted"/>
<dbReference type="AlphaFoldDB" id="A0AAV0D420"/>
<keyword evidence="1" id="KW-0732">Signal</keyword>
<reference evidence="2" key="1">
    <citation type="submission" date="2022-07" db="EMBL/GenBank/DDBJ databases">
        <authorList>
            <person name="Macas J."/>
            <person name="Novak P."/>
            <person name="Neumann P."/>
        </authorList>
    </citation>
    <scope>NUCLEOTIDE SEQUENCE</scope>
</reference>
<name>A0AAV0D420_9ASTE</name>
<comment type="caution">
    <text evidence="2">The sequence shown here is derived from an EMBL/GenBank/DDBJ whole genome shotgun (WGS) entry which is preliminary data.</text>
</comment>
<accession>A0AAV0D420</accession>
<feature type="chain" id="PRO_5043751300" description="S-protein homolog" evidence="1">
    <location>
        <begin position="22"/>
        <end position="127"/>
    </location>
</feature>
<keyword evidence="3" id="KW-1185">Reference proteome</keyword>
<gene>
    <name evidence="2" type="ORF">CEPIT_LOCUS11808</name>
</gene>
<dbReference type="Proteomes" id="UP001152523">
    <property type="component" value="Unassembled WGS sequence"/>
</dbReference>
<sequence>MVTKIWVVLAALSLVLSAANSSSLEKYPVAHFLNRIDNETVSIDCSEGGSTKLEPVQKFSFEAKDKDNDDAYICYCEYGERPYSLEVKGYQQARDKGYDIYWMFVRLGIAASYDNKYYTLVERWKSD</sequence>